<keyword evidence="6" id="KW-1185">Reference proteome</keyword>
<dbReference type="PANTHER" id="PTHR43685:SF5">
    <property type="entry name" value="GLYCOSYLTRANSFERASE EPSE-RELATED"/>
    <property type="match status" value="1"/>
</dbReference>
<dbReference type="EMBL" id="LOHZ01000023">
    <property type="protein sequence ID" value="KYO66928.1"/>
    <property type="molecule type" value="Genomic_DNA"/>
</dbReference>
<dbReference type="EC" id="2.4.-.-" evidence="5"/>
<keyword evidence="2 5" id="KW-0328">Glycosyltransferase</keyword>
<dbReference type="GO" id="GO:0016757">
    <property type="term" value="F:glycosyltransferase activity"/>
    <property type="evidence" value="ECO:0007669"/>
    <property type="project" value="UniProtKB-KW"/>
</dbReference>
<evidence type="ECO:0000256" key="1">
    <source>
        <dbReference type="ARBA" id="ARBA00006739"/>
    </source>
</evidence>
<dbReference type="PATRIC" id="fig|520767.4.peg.829"/>
<feature type="domain" description="Glycosyltransferase 2-like" evidence="4">
    <location>
        <begin position="11"/>
        <end position="123"/>
    </location>
</feature>
<keyword evidence="3 5" id="KW-0808">Transferase</keyword>
<reference evidence="5 6" key="1">
    <citation type="submission" date="2015-12" db="EMBL/GenBank/DDBJ databases">
        <title>Draft genome of Thermovenabulum gondwanense isolated from a red thermophilic microbial mat colonisisng an outflow channel of a bore well.</title>
        <authorList>
            <person name="Patel B.K."/>
        </authorList>
    </citation>
    <scope>NUCLEOTIDE SEQUENCE [LARGE SCALE GENOMIC DNA]</scope>
    <source>
        <strain evidence="5 6">R270</strain>
    </source>
</reference>
<dbReference type="Gene3D" id="3.90.550.10">
    <property type="entry name" value="Spore Coat Polysaccharide Biosynthesis Protein SpsA, Chain A"/>
    <property type="match status" value="1"/>
</dbReference>
<evidence type="ECO:0000256" key="2">
    <source>
        <dbReference type="ARBA" id="ARBA00022676"/>
    </source>
</evidence>
<dbReference type="InterPro" id="IPR029044">
    <property type="entry name" value="Nucleotide-diphossugar_trans"/>
</dbReference>
<sequence length="298" mass="34681">MKNYNREPLVTIGIPFYNPGYFIIDAIRSVFAQTYNNWELFLIDDGSTDGIIDIISKIKDPRVHILSDGKNKGLIERLNQIIQISSGEYIARMDADDIMHPERIAKQVAFLESNPNIDVIDTGAIILNKQGLPIGVKGLEEEPFSIVKIFKWGTFLHASIMGKRDWFRNNLYDINYHRAEDRELFIRTLTFSNFAHIPEPLYFYRFEGNVRLKAYLQSYKSERKVLLKYGPKMIGLNYTIYLYARSLLKSFVLVFLSLLNKENLINKNKYQPLCEIIHNNIKEILEKIHNTEIPGINE</sequence>
<evidence type="ECO:0000256" key="3">
    <source>
        <dbReference type="ARBA" id="ARBA00022679"/>
    </source>
</evidence>
<protein>
    <submittedName>
        <fullName evidence="5">Putative glycosyltransferase EpsE</fullName>
        <ecNumber evidence="5">2.4.-.-</ecNumber>
    </submittedName>
</protein>
<name>A0A161QCF0_9FIRM</name>
<organism evidence="5 6">
    <name type="scientific">Thermovenabulum gondwanense</name>
    <dbReference type="NCBI Taxonomy" id="520767"/>
    <lineage>
        <taxon>Bacteria</taxon>
        <taxon>Bacillati</taxon>
        <taxon>Bacillota</taxon>
        <taxon>Clostridia</taxon>
        <taxon>Thermosediminibacterales</taxon>
        <taxon>Thermosediminibacteraceae</taxon>
        <taxon>Thermovenabulum</taxon>
    </lineage>
</organism>
<dbReference type="OrthoDB" id="9815144at2"/>
<proteinExistence type="inferred from homology"/>
<dbReference type="RefSeq" id="WP_068747903.1">
    <property type="nucleotide sequence ID" value="NZ_LOHZ01000023.1"/>
</dbReference>
<dbReference type="InterPro" id="IPR050834">
    <property type="entry name" value="Glycosyltransf_2"/>
</dbReference>
<dbReference type="Pfam" id="PF00535">
    <property type="entry name" value="Glycos_transf_2"/>
    <property type="match status" value="1"/>
</dbReference>
<comment type="similarity">
    <text evidence="1">Belongs to the glycosyltransferase 2 family.</text>
</comment>
<evidence type="ECO:0000259" key="4">
    <source>
        <dbReference type="Pfam" id="PF00535"/>
    </source>
</evidence>
<dbReference type="STRING" id="520767.ATZ99_07450"/>
<dbReference type="AlphaFoldDB" id="A0A161QCF0"/>
<dbReference type="CDD" id="cd00761">
    <property type="entry name" value="Glyco_tranf_GTA_type"/>
    <property type="match status" value="1"/>
</dbReference>
<dbReference type="InterPro" id="IPR001173">
    <property type="entry name" value="Glyco_trans_2-like"/>
</dbReference>
<dbReference type="Proteomes" id="UP000075737">
    <property type="component" value="Unassembled WGS sequence"/>
</dbReference>
<dbReference type="PANTHER" id="PTHR43685">
    <property type="entry name" value="GLYCOSYLTRANSFERASE"/>
    <property type="match status" value="1"/>
</dbReference>
<evidence type="ECO:0000313" key="5">
    <source>
        <dbReference type="EMBL" id="KYO66928.1"/>
    </source>
</evidence>
<evidence type="ECO:0000313" key="6">
    <source>
        <dbReference type="Proteomes" id="UP000075737"/>
    </source>
</evidence>
<accession>A0A161QCF0</accession>
<dbReference type="SUPFAM" id="SSF53448">
    <property type="entry name" value="Nucleotide-diphospho-sugar transferases"/>
    <property type="match status" value="1"/>
</dbReference>
<gene>
    <name evidence="5" type="primary">epsE_1</name>
    <name evidence="5" type="ORF">ATZ99_07450</name>
</gene>
<comment type="caution">
    <text evidence="5">The sequence shown here is derived from an EMBL/GenBank/DDBJ whole genome shotgun (WGS) entry which is preliminary data.</text>
</comment>